<sequence>MSSSRLYPSASSSRLLPLLSRIHHCHRSTYNQPLRSLTVSQPIFQYSAPSCSSSSSAAARYSTTSAPPASTIASNFLSRFQSLGPQTRTQTLDANQLQLLSLTLNRNSLYQGSPALSNARPPEAGTPIPPGHHLVYFTPAFLEGELGADGTDASYNPEAPFTRRMWAGGEVRWPRGPNGTVNLLRVGQEVRETTRMLSAEAKVVKKTGEEMVVVGLEKVFENENGVAVVDRRNWVFREALKHDPSTRAAPVSFDNAPPAVSTTRKPTTPPTFSTSTESNTVTHTRTLCQSAVTLFRFSALTFNAHKIHYSLPWAQDVEGHRGLVVHGPLNLISILDLWRDVRGAQQGNQGGVGEPMVPEGIVYRATSPLYAEEEYRIVLEEAEGGGRGGKVSIYSPAGAVAMKAEITA</sequence>
<dbReference type="FunFam" id="3.10.129.10:FF:000103">
    <property type="entry name" value="WGS project CABT00000000 data, contig 2.1"/>
    <property type="match status" value="1"/>
</dbReference>
<proteinExistence type="predicted"/>
<dbReference type="SUPFAM" id="SSF54637">
    <property type="entry name" value="Thioesterase/thiol ester dehydrase-isomerase"/>
    <property type="match status" value="1"/>
</dbReference>
<dbReference type="GO" id="GO:0019171">
    <property type="term" value="F:(3R)-hydroxyacyl-[acyl-carrier-protein] dehydratase activity"/>
    <property type="evidence" value="ECO:0007669"/>
    <property type="project" value="TreeGrafter"/>
</dbReference>
<dbReference type="InterPro" id="IPR029069">
    <property type="entry name" value="HotDog_dom_sf"/>
</dbReference>
<dbReference type="EMBL" id="PDNC01000103">
    <property type="protein sequence ID" value="PGG99313.1"/>
    <property type="molecule type" value="Genomic_DNA"/>
</dbReference>
<protein>
    <recommendedName>
        <fullName evidence="4">Mesaconyl-C4 CoA hydratase</fullName>
    </recommendedName>
</protein>
<reference evidence="2 3" key="1">
    <citation type="submission" date="2017-10" db="EMBL/GenBank/DDBJ databases">
        <title>Comparative genomics in systemic dimorphic fungi from Ajellomycetaceae.</title>
        <authorList>
            <person name="Munoz J.F."/>
            <person name="Mcewen J.G."/>
            <person name="Clay O.K."/>
            <person name="Cuomo C.A."/>
        </authorList>
    </citation>
    <scope>NUCLEOTIDE SEQUENCE [LARGE SCALE GENOMIC DNA]</scope>
    <source>
        <strain evidence="2 3">UAMH130</strain>
    </source>
</reference>
<evidence type="ECO:0000313" key="2">
    <source>
        <dbReference type="EMBL" id="PGG99313.1"/>
    </source>
</evidence>
<dbReference type="InterPro" id="IPR052741">
    <property type="entry name" value="Mitochondrial_HTD2"/>
</dbReference>
<feature type="compositionally biased region" description="Low complexity" evidence="1">
    <location>
        <begin position="261"/>
        <end position="278"/>
    </location>
</feature>
<feature type="region of interest" description="Disordered" evidence="1">
    <location>
        <begin position="247"/>
        <end position="278"/>
    </location>
</feature>
<dbReference type="AlphaFoldDB" id="A0A2B7WIW2"/>
<gene>
    <name evidence="2" type="ORF">GX51_06348</name>
</gene>
<dbReference type="PANTHER" id="PTHR28152">
    <property type="entry name" value="HYDROXYACYL-THIOESTER DEHYDRATASE TYPE 2, MITOCHONDRIAL"/>
    <property type="match status" value="1"/>
</dbReference>
<accession>A0A2B7WIW2</accession>
<evidence type="ECO:0000256" key="1">
    <source>
        <dbReference type="SAM" id="MobiDB-lite"/>
    </source>
</evidence>
<evidence type="ECO:0008006" key="4">
    <source>
        <dbReference type="Google" id="ProtNLM"/>
    </source>
</evidence>
<dbReference type="Proteomes" id="UP000224080">
    <property type="component" value="Unassembled WGS sequence"/>
</dbReference>
<dbReference type="PANTHER" id="PTHR28152:SF2">
    <property type="entry name" value="N-TERMINAL OF MAOC-LIKE DEHYDRATASE DOMAIN-CONTAINING PROTEIN"/>
    <property type="match status" value="1"/>
</dbReference>
<organism evidence="2 3">
    <name type="scientific">Blastomyces parvus</name>
    <dbReference type="NCBI Taxonomy" id="2060905"/>
    <lineage>
        <taxon>Eukaryota</taxon>
        <taxon>Fungi</taxon>
        <taxon>Dikarya</taxon>
        <taxon>Ascomycota</taxon>
        <taxon>Pezizomycotina</taxon>
        <taxon>Eurotiomycetes</taxon>
        <taxon>Eurotiomycetidae</taxon>
        <taxon>Onygenales</taxon>
        <taxon>Ajellomycetaceae</taxon>
        <taxon>Blastomyces</taxon>
    </lineage>
</organism>
<comment type="caution">
    <text evidence="2">The sequence shown here is derived from an EMBL/GenBank/DDBJ whole genome shotgun (WGS) entry which is preliminary data.</text>
</comment>
<dbReference type="OrthoDB" id="3257538at2759"/>
<dbReference type="STRING" id="2060905.A0A2B7WIW2"/>
<keyword evidence="3" id="KW-1185">Reference proteome</keyword>
<dbReference type="GO" id="GO:0005739">
    <property type="term" value="C:mitochondrion"/>
    <property type="evidence" value="ECO:0007669"/>
    <property type="project" value="TreeGrafter"/>
</dbReference>
<dbReference type="Gene3D" id="3.10.129.10">
    <property type="entry name" value="Hotdog Thioesterase"/>
    <property type="match status" value="1"/>
</dbReference>
<name>A0A2B7WIW2_9EURO</name>
<evidence type="ECO:0000313" key="3">
    <source>
        <dbReference type="Proteomes" id="UP000224080"/>
    </source>
</evidence>